<keyword evidence="2" id="KW-1185">Reference proteome</keyword>
<protein>
    <submittedName>
        <fullName evidence="1">Uncharacterized protein</fullName>
    </submittedName>
</protein>
<evidence type="ECO:0000313" key="1">
    <source>
        <dbReference type="EMBL" id="KAI3751282.1"/>
    </source>
</evidence>
<proteinExistence type="predicted"/>
<reference evidence="2" key="1">
    <citation type="journal article" date="2022" name="Mol. Ecol. Resour.">
        <title>The genomes of chicory, endive, great burdock and yacon provide insights into Asteraceae palaeo-polyploidization history and plant inulin production.</title>
        <authorList>
            <person name="Fan W."/>
            <person name="Wang S."/>
            <person name="Wang H."/>
            <person name="Wang A."/>
            <person name="Jiang F."/>
            <person name="Liu H."/>
            <person name="Zhao H."/>
            <person name="Xu D."/>
            <person name="Zhang Y."/>
        </authorList>
    </citation>
    <scope>NUCLEOTIDE SEQUENCE [LARGE SCALE GENOMIC DNA]</scope>
    <source>
        <strain evidence="2">cv. Punajuju</strain>
    </source>
</reference>
<name>A0ACB9DXI1_CICIN</name>
<comment type="caution">
    <text evidence="1">The sequence shown here is derived from an EMBL/GenBank/DDBJ whole genome shotgun (WGS) entry which is preliminary data.</text>
</comment>
<organism evidence="1 2">
    <name type="scientific">Cichorium intybus</name>
    <name type="common">Chicory</name>
    <dbReference type="NCBI Taxonomy" id="13427"/>
    <lineage>
        <taxon>Eukaryota</taxon>
        <taxon>Viridiplantae</taxon>
        <taxon>Streptophyta</taxon>
        <taxon>Embryophyta</taxon>
        <taxon>Tracheophyta</taxon>
        <taxon>Spermatophyta</taxon>
        <taxon>Magnoliopsida</taxon>
        <taxon>eudicotyledons</taxon>
        <taxon>Gunneridae</taxon>
        <taxon>Pentapetalae</taxon>
        <taxon>asterids</taxon>
        <taxon>campanulids</taxon>
        <taxon>Asterales</taxon>
        <taxon>Asteraceae</taxon>
        <taxon>Cichorioideae</taxon>
        <taxon>Cichorieae</taxon>
        <taxon>Cichoriinae</taxon>
        <taxon>Cichorium</taxon>
    </lineage>
</organism>
<evidence type="ECO:0000313" key="2">
    <source>
        <dbReference type="Proteomes" id="UP001055811"/>
    </source>
</evidence>
<reference evidence="1 2" key="2">
    <citation type="journal article" date="2022" name="Mol. Ecol. Resour.">
        <title>The genomes of chicory, endive, great burdock and yacon provide insights into Asteraceae paleo-polyploidization history and plant inulin production.</title>
        <authorList>
            <person name="Fan W."/>
            <person name="Wang S."/>
            <person name="Wang H."/>
            <person name="Wang A."/>
            <person name="Jiang F."/>
            <person name="Liu H."/>
            <person name="Zhao H."/>
            <person name="Xu D."/>
            <person name="Zhang Y."/>
        </authorList>
    </citation>
    <scope>NUCLEOTIDE SEQUENCE [LARGE SCALE GENOMIC DNA]</scope>
    <source>
        <strain evidence="2">cv. Punajuju</strain>
        <tissue evidence="1">Leaves</tissue>
    </source>
</reference>
<gene>
    <name evidence="1" type="ORF">L2E82_22330</name>
</gene>
<accession>A0ACB9DXI1</accession>
<dbReference type="EMBL" id="CM042012">
    <property type="protein sequence ID" value="KAI3751282.1"/>
    <property type="molecule type" value="Genomic_DNA"/>
</dbReference>
<dbReference type="Proteomes" id="UP001055811">
    <property type="component" value="Linkage Group LG04"/>
</dbReference>
<sequence>MALTEKVRVFKKVNNKGLKTIAAFVKKQIDKVKKQMTKLRENLKTTIHQDTTVALKLHSDHLVVKAPAATKTKLQPLLSLVSRWLGTAPRFASIFIPTSTTMPPPTTTAPIPPPKTTTQMPPPKTTWGNHNRGRIDSKHDLGPIENTWNAKAIKSIGFSYLELFQQTPFKNFAIANTNDF</sequence>